<comment type="subcellular location">
    <subcellularLocation>
        <location evidence="1">Membrane</location>
        <topology evidence="1">Multi-pass membrane protein</topology>
    </subcellularLocation>
</comment>
<feature type="transmembrane region" description="Helical" evidence="6">
    <location>
        <begin position="200"/>
        <end position="221"/>
    </location>
</feature>
<feature type="transmembrane region" description="Helical" evidence="6">
    <location>
        <begin position="233"/>
        <end position="251"/>
    </location>
</feature>
<feature type="transmembrane region" description="Helical" evidence="6">
    <location>
        <begin position="28"/>
        <end position="44"/>
    </location>
</feature>
<dbReference type="Pfam" id="PF00892">
    <property type="entry name" value="EamA"/>
    <property type="match status" value="1"/>
</dbReference>
<dbReference type="EMBL" id="DVMY01000039">
    <property type="protein sequence ID" value="HIU37066.1"/>
    <property type="molecule type" value="Genomic_DNA"/>
</dbReference>
<evidence type="ECO:0000256" key="2">
    <source>
        <dbReference type="ARBA" id="ARBA00022692"/>
    </source>
</evidence>
<feature type="transmembrane region" description="Helical" evidence="6">
    <location>
        <begin position="88"/>
        <end position="106"/>
    </location>
</feature>
<evidence type="ECO:0000256" key="6">
    <source>
        <dbReference type="SAM" id="Phobius"/>
    </source>
</evidence>
<feature type="coiled-coil region" evidence="5">
    <location>
        <begin position="277"/>
        <end position="304"/>
    </location>
</feature>
<dbReference type="InterPro" id="IPR037185">
    <property type="entry name" value="EmrE-like"/>
</dbReference>
<evidence type="ECO:0000313" key="8">
    <source>
        <dbReference type="EMBL" id="HIU37066.1"/>
    </source>
</evidence>
<evidence type="ECO:0000259" key="7">
    <source>
        <dbReference type="Pfam" id="PF00892"/>
    </source>
</evidence>
<feature type="transmembrane region" description="Helical" evidence="6">
    <location>
        <begin position="113"/>
        <end position="134"/>
    </location>
</feature>
<reference evidence="8" key="2">
    <citation type="journal article" date="2021" name="PeerJ">
        <title>Extensive microbial diversity within the chicken gut microbiome revealed by metagenomics and culture.</title>
        <authorList>
            <person name="Gilroy R."/>
            <person name="Ravi A."/>
            <person name="Getino M."/>
            <person name="Pursley I."/>
            <person name="Horton D.L."/>
            <person name="Alikhan N.F."/>
            <person name="Baker D."/>
            <person name="Gharbi K."/>
            <person name="Hall N."/>
            <person name="Watson M."/>
            <person name="Adriaenssens E.M."/>
            <person name="Foster-Nyarko E."/>
            <person name="Jarju S."/>
            <person name="Secka A."/>
            <person name="Antonio M."/>
            <person name="Oren A."/>
            <person name="Chaudhuri R.R."/>
            <person name="La Ragione R."/>
            <person name="Hildebrand F."/>
            <person name="Pallen M.J."/>
        </authorList>
    </citation>
    <scope>NUCLEOTIDE SEQUENCE</scope>
    <source>
        <strain evidence="8">7463</strain>
    </source>
</reference>
<accession>A0A9D1IHY7</accession>
<feature type="transmembrane region" description="Helical" evidence="6">
    <location>
        <begin position="64"/>
        <end position="82"/>
    </location>
</feature>
<evidence type="ECO:0000256" key="3">
    <source>
        <dbReference type="ARBA" id="ARBA00022989"/>
    </source>
</evidence>
<sequence>MVVAAMFFALYAVCIKFASIEGIGSFEVLFYRSFFGLIIFYTMMRMKHITVHTAHPIDHMIRSFVGAGAVMAGIYSISHLNVGLAMTLNYTSPLFIGCFTIGIMMSQHKGINWRLLSTLLLGFFGVVVMLSPTITPDEYFAAGVGLAAGFFTAVATTYVKRLGLMKEPELRILFYFVLVGTGCGLVGTLINGGFTMPSLVAAIAIAGFVICSTCAQFFLTIAFSRGNLVLSGALQYTVILFSTLMGVFVFGDSVSTAVIGGMVMIVVAGILASYFTRQEKQRAMEEAKHTAEGLQRHLRHKEARDH</sequence>
<dbReference type="SUPFAM" id="SSF103481">
    <property type="entry name" value="Multidrug resistance efflux transporter EmrE"/>
    <property type="match status" value="2"/>
</dbReference>
<feature type="transmembrane region" description="Helical" evidence="6">
    <location>
        <begin position="140"/>
        <end position="160"/>
    </location>
</feature>
<comment type="caution">
    <text evidence="8">The sequence shown here is derived from an EMBL/GenBank/DDBJ whole genome shotgun (WGS) entry which is preliminary data.</text>
</comment>
<evidence type="ECO:0000256" key="1">
    <source>
        <dbReference type="ARBA" id="ARBA00004141"/>
    </source>
</evidence>
<organism evidence="8 9">
    <name type="scientific">Candidatus Aphodousia faecigallinarum</name>
    <dbReference type="NCBI Taxonomy" id="2840677"/>
    <lineage>
        <taxon>Bacteria</taxon>
        <taxon>Pseudomonadati</taxon>
        <taxon>Pseudomonadota</taxon>
        <taxon>Betaproteobacteria</taxon>
        <taxon>Burkholderiales</taxon>
        <taxon>Sutterellaceae</taxon>
        <taxon>Sutterellaceae incertae sedis</taxon>
        <taxon>Candidatus Aphodousia</taxon>
    </lineage>
</organism>
<name>A0A9D1IHY7_9BURK</name>
<evidence type="ECO:0000313" key="9">
    <source>
        <dbReference type="Proteomes" id="UP000824083"/>
    </source>
</evidence>
<gene>
    <name evidence="8" type="ORF">IAC56_02170</name>
</gene>
<dbReference type="PANTHER" id="PTHR22911:SF6">
    <property type="entry name" value="SOLUTE CARRIER FAMILY 35 MEMBER G1"/>
    <property type="match status" value="1"/>
</dbReference>
<dbReference type="InterPro" id="IPR000620">
    <property type="entry name" value="EamA_dom"/>
</dbReference>
<dbReference type="GO" id="GO:0016020">
    <property type="term" value="C:membrane"/>
    <property type="evidence" value="ECO:0007669"/>
    <property type="project" value="UniProtKB-SubCell"/>
</dbReference>
<feature type="domain" description="EamA" evidence="7">
    <location>
        <begin position="2"/>
        <end position="130"/>
    </location>
</feature>
<dbReference type="AlphaFoldDB" id="A0A9D1IHY7"/>
<keyword evidence="3 6" id="KW-1133">Transmembrane helix</keyword>
<keyword evidence="2 6" id="KW-0812">Transmembrane</keyword>
<evidence type="ECO:0000256" key="5">
    <source>
        <dbReference type="SAM" id="Coils"/>
    </source>
</evidence>
<dbReference type="Proteomes" id="UP000824083">
    <property type="component" value="Unassembled WGS sequence"/>
</dbReference>
<protein>
    <submittedName>
        <fullName evidence="8">DMT family transporter</fullName>
    </submittedName>
</protein>
<keyword evidence="5" id="KW-0175">Coiled coil</keyword>
<proteinExistence type="predicted"/>
<evidence type="ECO:0000256" key="4">
    <source>
        <dbReference type="ARBA" id="ARBA00023136"/>
    </source>
</evidence>
<feature type="transmembrane region" description="Helical" evidence="6">
    <location>
        <begin position="257"/>
        <end position="275"/>
    </location>
</feature>
<dbReference type="PANTHER" id="PTHR22911">
    <property type="entry name" value="ACYL-MALONYL CONDENSING ENZYME-RELATED"/>
    <property type="match status" value="1"/>
</dbReference>
<feature type="transmembrane region" description="Helical" evidence="6">
    <location>
        <begin position="172"/>
        <end position="194"/>
    </location>
</feature>
<keyword evidence="4 6" id="KW-0472">Membrane</keyword>
<reference evidence="8" key="1">
    <citation type="submission" date="2020-10" db="EMBL/GenBank/DDBJ databases">
        <authorList>
            <person name="Gilroy R."/>
        </authorList>
    </citation>
    <scope>NUCLEOTIDE SEQUENCE</scope>
    <source>
        <strain evidence="8">7463</strain>
    </source>
</reference>